<dbReference type="PANTHER" id="PTHR46477:SF5">
    <property type="entry name" value="PHORBOL-ESTER_DAG-TYPE DOMAIN-CONTAINING PROTEIN"/>
    <property type="match status" value="1"/>
</dbReference>
<accession>A0A5B7A8P0</accession>
<evidence type="ECO:0000256" key="2">
    <source>
        <dbReference type="ARBA" id="ARBA00022737"/>
    </source>
</evidence>
<dbReference type="Gene3D" id="3.30.60.20">
    <property type="match status" value="1"/>
</dbReference>
<dbReference type="InterPro" id="IPR002219">
    <property type="entry name" value="PKC_DAG/PE"/>
</dbReference>
<evidence type="ECO:0000259" key="4">
    <source>
        <dbReference type="PROSITE" id="PS50081"/>
    </source>
</evidence>
<name>A0A5B7A8P0_DAVIN</name>
<dbReference type="PANTHER" id="PTHR46477">
    <property type="entry name" value="CYSTEINE/HISTIDINE-RICH C1 DOMAIN FAMILY PROTEIN"/>
    <property type="match status" value="1"/>
</dbReference>
<keyword evidence="1" id="KW-0479">Metal-binding</keyword>
<reference evidence="5" key="1">
    <citation type="submission" date="2019-08" db="EMBL/GenBank/DDBJ databases">
        <title>Reference gene set and small RNA set construction with multiple tissues from Davidia involucrata Baill.</title>
        <authorList>
            <person name="Yang H."/>
            <person name="Zhou C."/>
            <person name="Li G."/>
            <person name="Wang J."/>
            <person name="Gao P."/>
            <person name="Wang M."/>
            <person name="Wang R."/>
            <person name="Zhao Y."/>
        </authorList>
    </citation>
    <scope>NUCLEOTIDE SEQUENCE</scope>
    <source>
        <tissue evidence="5">Mixed with DoveR01_LX</tissue>
    </source>
</reference>
<feature type="domain" description="Phorbol-ester/DAG-type" evidence="4">
    <location>
        <begin position="30"/>
        <end position="80"/>
    </location>
</feature>
<sequence length="260" mass="30270">MPRIKSSVTSAAGITKVLPVTKMIHASHPEHELKRKNYQKPYKCDGCKQRGSGWRYSCGLCKYNLHEDCMHTDRTTFHKCFKGRIFKFFVKRPTRKCNEPHCDNKCKTAYCDACGKVIKGFVYHCEKELLDLHPCCRNLKNELCHAGVKFRLHYKELSKSTKCLLCDRRKLRGSVSDIRGWSYVSECKNYNFHVYCATEMLLEGWKSRDLKLPLQVKSKRKGNDQYWRMVKIFLKAIVPILLGDPTITIPSLLFDLFSNS</sequence>
<gene>
    <name evidence="5" type="ORF">Din_022468</name>
</gene>
<keyword evidence="3" id="KW-0862">Zinc</keyword>
<organism evidence="5">
    <name type="scientific">Davidia involucrata</name>
    <name type="common">Dove tree</name>
    <dbReference type="NCBI Taxonomy" id="16924"/>
    <lineage>
        <taxon>Eukaryota</taxon>
        <taxon>Viridiplantae</taxon>
        <taxon>Streptophyta</taxon>
        <taxon>Embryophyta</taxon>
        <taxon>Tracheophyta</taxon>
        <taxon>Spermatophyta</taxon>
        <taxon>Magnoliopsida</taxon>
        <taxon>eudicotyledons</taxon>
        <taxon>Gunneridae</taxon>
        <taxon>Pentapetalae</taxon>
        <taxon>asterids</taxon>
        <taxon>Cornales</taxon>
        <taxon>Nyssaceae</taxon>
        <taxon>Davidia</taxon>
    </lineage>
</organism>
<keyword evidence="2" id="KW-0677">Repeat</keyword>
<evidence type="ECO:0000256" key="1">
    <source>
        <dbReference type="ARBA" id="ARBA00022723"/>
    </source>
</evidence>
<dbReference type="SUPFAM" id="SSF57889">
    <property type="entry name" value="Cysteine-rich domain"/>
    <property type="match status" value="1"/>
</dbReference>
<evidence type="ECO:0000256" key="3">
    <source>
        <dbReference type="ARBA" id="ARBA00022833"/>
    </source>
</evidence>
<dbReference type="InterPro" id="IPR004146">
    <property type="entry name" value="DC1"/>
</dbReference>
<dbReference type="Pfam" id="PF03107">
    <property type="entry name" value="C1_2"/>
    <property type="match status" value="1"/>
</dbReference>
<dbReference type="GO" id="GO:0046872">
    <property type="term" value="F:metal ion binding"/>
    <property type="evidence" value="ECO:0007669"/>
    <property type="project" value="UniProtKB-KW"/>
</dbReference>
<evidence type="ECO:0000313" key="5">
    <source>
        <dbReference type="EMBL" id="MPA53027.1"/>
    </source>
</evidence>
<dbReference type="EMBL" id="GHES01022468">
    <property type="protein sequence ID" value="MPA53027.1"/>
    <property type="molecule type" value="Transcribed_RNA"/>
</dbReference>
<proteinExistence type="predicted"/>
<dbReference type="AlphaFoldDB" id="A0A5B7A8P0"/>
<dbReference type="PROSITE" id="PS50081">
    <property type="entry name" value="ZF_DAG_PE_2"/>
    <property type="match status" value="1"/>
</dbReference>
<protein>
    <recommendedName>
        <fullName evidence="4">Phorbol-ester/DAG-type domain-containing protein</fullName>
    </recommendedName>
</protein>
<dbReference type="InterPro" id="IPR046349">
    <property type="entry name" value="C1-like_sf"/>
</dbReference>